<dbReference type="InterPro" id="IPR036736">
    <property type="entry name" value="ACP-like_sf"/>
</dbReference>
<dbReference type="FunFam" id="3.30.559.10:FF:000023">
    <property type="entry name" value="Non-ribosomal peptide synthetase"/>
    <property type="match status" value="1"/>
</dbReference>
<evidence type="ECO:0000256" key="5">
    <source>
        <dbReference type="ARBA" id="ARBA00022450"/>
    </source>
</evidence>
<feature type="region of interest" description="Disordered" evidence="9">
    <location>
        <begin position="561"/>
        <end position="645"/>
    </location>
</feature>
<dbReference type="InterPro" id="IPR009081">
    <property type="entry name" value="PP-bd_ACP"/>
</dbReference>
<evidence type="ECO:0000256" key="6">
    <source>
        <dbReference type="ARBA" id="ARBA00022553"/>
    </source>
</evidence>
<dbReference type="NCBIfam" id="TIGR01733">
    <property type="entry name" value="AA-adenyl-dom"/>
    <property type="match status" value="1"/>
</dbReference>
<proteinExistence type="inferred from homology"/>
<dbReference type="Gene3D" id="3.40.50.12780">
    <property type="entry name" value="N-terminal domain of ligase-like"/>
    <property type="match status" value="1"/>
</dbReference>
<dbReference type="Pfam" id="PF00550">
    <property type="entry name" value="PP-binding"/>
    <property type="match status" value="2"/>
</dbReference>
<dbReference type="FunFam" id="1.10.1200.10:FF:000016">
    <property type="entry name" value="Non-ribosomal peptide synthase"/>
    <property type="match status" value="1"/>
</dbReference>
<dbReference type="PROSITE" id="PS50075">
    <property type="entry name" value="CARRIER"/>
    <property type="match status" value="2"/>
</dbReference>
<comment type="cofactor">
    <cofactor evidence="1">
        <name>pantetheine 4'-phosphate</name>
        <dbReference type="ChEBI" id="CHEBI:47942"/>
    </cofactor>
</comment>
<dbReference type="InterPro" id="IPR057737">
    <property type="entry name" value="Condensation_MtbB-like"/>
</dbReference>
<dbReference type="CDD" id="cd19535">
    <property type="entry name" value="Cyc_NRPS"/>
    <property type="match status" value="1"/>
</dbReference>
<dbReference type="FunFam" id="3.40.50.12780:FF:000012">
    <property type="entry name" value="Non-ribosomal peptide synthetase"/>
    <property type="match status" value="1"/>
</dbReference>
<dbReference type="InterPro" id="IPR005801">
    <property type="entry name" value="ADC_synthase"/>
</dbReference>
<dbReference type="InterPro" id="IPR000873">
    <property type="entry name" value="AMP-dep_synth/lig_dom"/>
</dbReference>
<dbReference type="SUPFAM" id="SSF56322">
    <property type="entry name" value="ADC synthase"/>
    <property type="match status" value="1"/>
</dbReference>
<keyword evidence="6" id="KW-0597">Phosphoprotein</keyword>
<reference evidence="12" key="1">
    <citation type="submission" date="2015-11" db="EMBL/GenBank/DDBJ databases">
        <authorList>
            <person name="Varghese N."/>
        </authorList>
    </citation>
    <scope>NUCLEOTIDE SEQUENCE [LARGE SCALE GENOMIC DNA]</scope>
    <source>
        <strain evidence="12">DSM 45899</strain>
    </source>
</reference>
<dbReference type="RefSeq" id="WP_091271834.1">
    <property type="nucleotide sequence ID" value="NZ_FAOZ01000002.1"/>
</dbReference>
<dbReference type="PROSITE" id="PS00455">
    <property type="entry name" value="AMP_BINDING"/>
    <property type="match status" value="1"/>
</dbReference>
<dbReference type="InterPro" id="IPR020845">
    <property type="entry name" value="AMP-binding_CS"/>
</dbReference>
<dbReference type="GO" id="GO:0008909">
    <property type="term" value="F:isochorismate synthase activity"/>
    <property type="evidence" value="ECO:0007669"/>
    <property type="project" value="InterPro"/>
</dbReference>
<dbReference type="SUPFAM" id="SSF56801">
    <property type="entry name" value="Acetyl-CoA synthetase-like"/>
    <property type="match status" value="1"/>
</dbReference>
<dbReference type="Pfam" id="PF00668">
    <property type="entry name" value="Condensation"/>
    <property type="match status" value="1"/>
</dbReference>
<dbReference type="Gene3D" id="3.30.559.30">
    <property type="entry name" value="Nonribosomal peptide synthetase, condensation domain"/>
    <property type="match status" value="1"/>
</dbReference>
<evidence type="ECO:0000256" key="7">
    <source>
        <dbReference type="ARBA" id="ARBA00022598"/>
    </source>
</evidence>
<keyword evidence="5" id="KW-0596">Phosphopantetheine</keyword>
<dbReference type="Gene3D" id="3.30.559.10">
    <property type="entry name" value="Chloramphenicol acetyltransferase-like domain"/>
    <property type="match status" value="1"/>
</dbReference>
<evidence type="ECO:0000256" key="8">
    <source>
        <dbReference type="ARBA" id="ARBA00033440"/>
    </source>
</evidence>
<dbReference type="SUPFAM" id="SSF52777">
    <property type="entry name" value="CoA-dependent acyltransferases"/>
    <property type="match status" value="2"/>
</dbReference>
<feature type="region of interest" description="Disordered" evidence="9">
    <location>
        <begin position="1752"/>
        <end position="1782"/>
    </location>
</feature>
<accession>A0A0S4QGS2</accession>
<dbReference type="Gene3D" id="3.60.120.10">
    <property type="entry name" value="Anthranilate synthase"/>
    <property type="match status" value="1"/>
</dbReference>
<feature type="domain" description="Carrier" evidence="10">
    <location>
        <begin position="484"/>
        <end position="560"/>
    </location>
</feature>
<dbReference type="InterPro" id="IPR020806">
    <property type="entry name" value="PKS_PP-bd"/>
</dbReference>
<dbReference type="Gene3D" id="3.30.300.30">
    <property type="match status" value="1"/>
</dbReference>
<dbReference type="InterPro" id="IPR019996">
    <property type="entry name" value="Salicylate_synthase"/>
</dbReference>
<comment type="similarity">
    <text evidence="3">Belongs to the ATP-dependent AMP-binding enzyme family. MbtB subfamily.</text>
</comment>
<dbReference type="FunFam" id="3.30.559.30:FF:000006">
    <property type="entry name" value="Yersiniabactin polyketide/non-ribosomal peptide synthetase"/>
    <property type="match status" value="1"/>
</dbReference>
<keyword evidence="7" id="KW-0436">Ligase</keyword>
<feature type="domain" description="Carrier" evidence="10">
    <location>
        <begin position="1643"/>
        <end position="1719"/>
    </location>
</feature>
<dbReference type="Pfam" id="PF00425">
    <property type="entry name" value="Chorismate_bind"/>
    <property type="match status" value="1"/>
</dbReference>
<evidence type="ECO:0000256" key="1">
    <source>
        <dbReference type="ARBA" id="ARBA00001957"/>
    </source>
</evidence>
<sequence>MTTRPDRHRRIVPFGQQPAAVAARLARSATGPFVVYERAGEWSFGTGVLAEIELRAHELRHRTGAGQWQVEPTGPAPLRQVAGILAGLDIAGWRAYGWAAFELSHLLAGLAVPTGDAPLLHLIVPRQEARLLDGVATLRTLAAAAIPPATGGLADSSEQAALAELAELVTGGAVDAPSAAGPLAVADLEHGVDGYRQAVATAVADIHAERLRKVILSRVVPVEGDIDLVATYEAGRAGNTPARSFLLDVGYLRATGFSPETVVEVSADGLVSTQPLAGTRALTGDAATDRGLRDVLLSDPKEIYEHAVSVQACQEELRRFCRPGSVAVDEFMTVLERGSVQHLASRVAGRLAVGRDAWDAFGTVFPSITASGVPKAAACEAITGYESEPRGLYSGAVLTVDADGSLDAALVLRTVFQHEGRTWLRAGAGIVAQSEPDREAEETREKLRSVSRFLVTAAPAAPAAQAAPAAPAPRTVAAAATAGPALAQDIDAVRAIVAQMLDEEPEDVGYEANLFELGLESIALMKAVGRWRQAGVAVSFGELAENPTVDGWFKILSARMPSAPASDAPPAGAPSAVTTPPAGIAPAGLPPAGAPPAGEAVTAISPSPVGEPAEAPADADGDTAADTGLDLNLSTGTGTADADTDTDDAEFPLALMQHAYWVGRDGGQPLGEVAAHLFTEFDGQDVDPDRLRGAVERLVARHDMLRVRVTDNGAQIVEEHSGWRGLTVHDLRALDEPTVRARLDEIRDRMSHEMLDIESGEVFATALSLLPAGRTRLHLDVDMVAADAVSFRVLLADLARFYDQPQEVLPPLGYSYREYRAARAAERTAAARAAAEWWQGRLPSLPGAPGLPRVADAAGSRGRPSVARRHFVLPPAARDALRAAAHSRGVTPAMAVATAFAEVLAGWSTESRFVLNVPMFDREPVHPDINQVVGDFTSSVLLEVDVTEDLPFAARVRQIQARLHADAAHAEYSGVEVLRDLTRRTGEQVLAPVVFTSALGLGELFDAGVRRLFGDPVWIISQGPQVLLDAQVTEIDGGLLINWDVREDEFPAGAVDGMFGAFERLVRDLATAGEAWDVPVDGLLPAATGEIRRAVNETAGRVPTRLLHEGFFERAVCAPGAPALVWDDTAGAPGRGELSYGELRRRALSLAGALVGHGVRRGDLVGVSLPKGPSQVVAVLGVLAAGATYVPVGVEQPPARVERIATAAGFGVLITEAPRDGVPAGVVQIAPDQAARPDPAVQPLPVPDLLAPAELGGLDRPAYVLFTSGSTGQPKGVEVGHRAAANTIEDLIDRLGLGADDRTLAVSALDFDLSVFDLFAPLSVGGAVVLLDEESRREAHRWAELVRDHRVTILNCVPTVLDLVLSAGVDLGPTLRAVLLGGDRVGVDLPGRLDAAVPGCRFLGLGGTTETAIHSTICEVVGTEPVPDWWRSVPYGTPLRNVRLRVVDPLGRDCPDHVTGELWIGGDGVARGYLGDPQRTADRFVEYGGLRWYRTGDLARYQPDGTVEFLGRRDHQVKIRGFRVELGEVEAALDTLEQVRAGVAVLVEGAAGHPAALGAGVVPVDTAGGDAVGADAAGTDLAGTELATAVREGLRGMLPPHMVPDLVVTLDTLPLTANGKIDRKAVTAAVRHALGAGTGEHTPPRGDLEQVVFNVWREVLGVPEFGVTDEFFALGGDSVLATAVVRRLRDELDTAAVTVRSLFAAPTVATLAERIRAADPVPGRADRVAAIALEIAAMTDAEVAAALGGEATDLTAPGLDQPGLDEQPGLEQPGLDEPGGAR</sequence>
<dbReference type="GO" id="GO:0005737">
    <property type="term" value="C:cytoplasm"/>
    <property type="evidence" value="ECO:0007669"/>
    <property type="project" value="TreeGrafter"/>
</dbReference>
<dbReference type="SMART" id="SM00823">
    <property type="entry name" value="PKS_PP"/>
    <property type="match status" value="1"/>
</dbReference>
<dbReference type="InterPro" id="IPR023213">
    <property type="entry name" value="CAT-like_dom_sf"/>
</dbReference>
<dbReference type="GO" id="GO:0031177">
    <property type="term" value="F:phosphopantetheine binding"/>
    <property type="evidence" value="ECO:0007669"/>
    <property type="project" value="InterPro"/>
</dbReference>
<feature type="compositionally biased region" description="Low complexity" evidence="9">
    <location>
        <begin position="624"/>
        <end position="641"/>
    </location>
</feature>
<dbReference type="SUPFAM" id="SSF47336">
    <property type="entry name" value="ACP-like"/>
    <property type="match status" value="2"/>
</dbReference>
<feature type="compositionally biased region" description="Low complexity" evidence="9">
    <location>
        <begin position="561"/>
        <end position="587"/>
    </location>
</feature>
<dbReference type="Pfam" id="PF00501">
    <property type="entry name" value="AMP-binding"/>
    <property type="match status" value="1"/>
</dbReference>
<evidence type="ECO:0000256" key="3">
    <source>
        <dbReference type="ARBA" id="ARBA00007380"/>
    </source>
</evidence>
<dbReference type="InterPro" id="IPR001242">
    <property type="entry name" value="Condensation_dom"/>
</dbReference>
<dbReference type="GO" id="GO:0072330">
    <property type="term" value="P:monocarboxylic acid biosynthetic process"/>
    <property type="evidence" value="ECO:0007669"/>
    <property type="project" value="UniProtKB-ARBA"/>
</dbReference>
<dbReference type="PROSITE" id="PS00012">
    <property type="entry name" value="PHOSPHOPANTETHEINE"/>
    <property type="match status" value="1"/>
</dbReference>
<evidence type="ECO:0000256" key="2">
    <source>
        <dbReference type="ARBA" id="ARBA00005102"/>
    </source>
</evidence>
<dbReference type="InterPro" id="IPR015890">
    <property type="entry name" value="Chorismate_C"/>
</dbReference>
<dbReference type="InterPro" id="IPR010071">
    <property type="entry name" value="AA_adenyl_dom"/>
</dbReference>
<keyword evidence="12" id="KW-1185">Reference proteome</keyword>
<dbReference type="EMBL" id="FAOZ01000002">
    <property type="protein sequence ID" value="CUU54430.1"/>
    <property type="molecule type" value="Genomic_DNA"/>
</dbReference>
<protein>
    <recommendedName>
        <fullName evidence="4">Phenyloxazoline synthase MbtB</fullName>
    </recommendedName>
    <alternativeName>
        <fullName evidence="8">Mycobactin synthetase protein B</fullName>
    </alternativeName>
</protein>
<dbReference type="PANTHER" id="PTHR45527">
    <property type="entry name" value="NONRIBOSOMAL PEPTIDE SYNTHETASE"/>
    <property type="match status" value="1"/>
</dbReference>
<dbReference type="Gene3D" id="1.10.1200.10">
    <property type="entry name" value="ACP-like"/>
    <property type="match status" value="2"/>
</dbReference>
<comment type="pathway">
    <text evidence="2">Siderophore biosynthesis; mycobactin biosynthesis.</text>
</comment>
<evidence type="ECO:0000313" key="12">
    <source>
        <dbReference type="Proteomes" id="UP000198802"/>
    </source>
</evidence>
<dbReference type="InterPro" id="IPR042099">
    <property type="entry name" value="ANL_N_sf"/>
</dbReference>
<dbReference type="GO" id="GO:0043041">
    <property type="term" value="P:amino acid activation for nonribosomal peptide biosynthetic process"/>
    <property type="evidence" value="ECO:0007669"/>
    <property type="project" value="TreeGrafter"/>
</dbReference>
<dbReference type="GO" id="GO:0016833">
    <property type="term" value="F:oxo-acid-lyase activity"/>
    <property type="evidence" value="ECO:0007669"/>
    <property type="project" value="InterPro"/>
</dbReference>
<dbReference type="Proteomes" id="UP000198802">
    <property type="component" value="Unassembled WGS sequence"/>
</dbReference>
<evidence type="ECO:0000256" key="4">
    <source>
        <dbReference type="ARBA" id="ARBA00016743"/>
    </source>
</evidence>
<dbReference type="GO" id="GO:0016874">
    <property type="term" value="F:ligase activity"/>
    <property type="evidence" value="ECO:0007669"/>
    <property type="project" value="UniProtKB-KW"/>
</dbReference>
<evidence type="ECO:0000259" key="10">
    <source>
        <dbReference type="PROSITE" id="PS50075"/>
    </source>
</evidence>
<evidence type="ECO:0000256" key="9">
    <source>
        <dbReference type="SAM" id="MobiDB-lite"/>
    </source>
</evidence>
<gene>
    <name evidence="11" type="ORF">Ga0074812_102440</name>
</gene>
<evidence type="ECO:0000313" key="11">
    <source>
        <dbReference type="EMBL" id="CUU54430.1"/>
    </source>
</evidence>
<dbReference type="GO" id="GO:0008610">
    <property type="term" value="P:lipid biosynthetic process"/>
    <property type="evidence" value="ECO:0007669"/>
    <property type="project" value="UniProtKB-ARBA"/>
</dbReference>
<dbReference type="GO" id="GO:0044550">
    <property type="term" value="P:secondary metabolite biosynthetic process"/>
    <property type="evidence" value="ECO:0007669"/>
    <property type="project" value="TreeGrafter"/>
</dbReference>
<organism evidence="11 12">
    <name type="scientific">Parafrankia irregularis</name>
    <dbReference type="NCBI Taxonomy" id="795642"/>
    <lineage>
        <taxon>Bacteria</taxon>
        <taxon>Bacillati</taxon>
        <taxon>Actinomycetota</taxon>
        <taxon>Actinomycetes</taxon>
        <taxon>Frankiales</taxon>
        <taxon>Frankiaceae</taxon>
        <taxon>Parafrankia</taxon>
    </lineage>
</organism>
<dbReference type="InterPro" id="IPR045851">
    <property type="entry name" value="AMP-bd_C_sf"/>
</dbReference>
<dbReference type="PANTHER" id="PTHR45527:SF10">
    <property type="entry name" value="PYOCHELIN SYNTHASE PCHF"/>
    <property type="match status" value="1"/>
</dbReference>
<dbReference type="NCBIfam" id="TIGR03494">
    <property type="entry name" value="salicyl_syn"/>
    <property type="match status" value="1"/>
</dbReference>
<dbReference type="InterPro" id="IPR006162">
    <property type="entry name" value="Ppantetheine_attach_site"/>
</dbReference>
<name>A0A0S4QGS2_9ACTN</name>